<reference evidence="2" key="1">
    <citation type="submission" date="2016-10" db="EMBL/GenBank/DDBJ databases">
        <authorList>
            <person name="Varghese N."/>
            <person name="Submissions S."/>
        </authorList>
    </citation>
    <scope>NUCLEOTIDE SEQUENCE [LARGE SCALE GENOMIC DNA]</scope>
    <source>
        <strain evidence="2">DSM 23515</strain>
    </source>
</reference>
<evidence type="ECO:0000313" key="2">
    <source>
        <dbReference type="Proteomes" id="UP000199116"/>
    </source>
</evidence>
<protein>
    <recommendedName>
        <fullName evidence="3">Helix-turn-helix domain-containing protein</fullName>
    </recommendedName>
</protein>
<evidence type="ECO:0008006" key="3">
    <source>
        <dbReference type="Google" id="ProtNLM"/>
    </source>
</evidence>
<gene>
    <name evidence="1" type="ORF">SAMN04488033_1457</name>
</gene>
<sequence length="221" mass="25821">MKTGYELAKQLRKIRRRYCLNSTDQALFYELVAICNEEGWPDIFRISNSELCSYLRISENTLVKSRQQLIDAGLVGFKSGKSKREYSSYSLTTSNFEVDTEVNDEVDTEVEPSVNAADLYNRETETKTETKKSSFSFDEFWEKYPVKVGKKKCSKKWDRLTNQQIEKIKTTLDDFIAFEQFPGWKHPNPETYLNNERWEDQLAKSNSGQRVKSPTENMQVI</sequence>
<dbReference type="Proteomes" id="UP000199116">
    <property type="component" value="Unassembled WGS sequence"/>
</dbReference>
<dbReference type="RefSeq" id="WP_143083698.1">
    <property type="nucleotide sequence ID" value="NZ_FOOH01000045.1"/>
</dbReference>
<accession>A0A1I2Q683</accession>
<dbReference type="AlphaFoldDB" id="A0A1I2Q683"/>
<organism evidence="1 2">
    <name type="scientific">Salegentibacter agarivorans</name>
    <dbReference type="NCBI Taxonomy" id="345907"/>
    <lineage>
        <taxon>Bacteria</taxon>
        <taxon>Pseudomonadati</taxon>
        <taxon>Bacteroidota</taxon>
        <taxon>Flavobacteriia</taxon>
        <taxon>Flavobacteriales</taxon>
        <taxon>Flavobacteriaceae</taxon>
        <taxon>Salegentibacter</taxon>
    </lineage>
</organism>
<evidence type="ECO:0000313" key="1">
    <source>
        <dbReference type="EMBL" id="SFG23985.1"/>
    </source>
</evidence>
<name>A0A1I2Q683_9FLAO</name>
<dbReference type="EMBL" id="FOOH01000045">
    <property type="protein sequence ID" value="SFG23985.1"/>
    <property type="molecule type" value="Genomic_DNA"/>
</dbReference>
<keyword evidence="2" id="KW-1185">Reference proteome</keyword>
<proteinExistence type="predicted"/>